<feature type="compositionally biased region" description="Low complexity" evidence="6">
    <location>
        <begin position="516"/>
        <end position="534"/>
    </location>
</feature>
<dbReference type="PROSITE" id="PS00028">
    <property type="entry name" value="ZINC_FINGER_C2H2_1"/>
    <property type="match status" value="7"/>
</dbReference>
<feature type="domain" description="C2H2-type" evidence="7">
    <location>
        <begin position="2048"/>
        <end position="2075"/>
    </location>
</feature>
<gene>
    <name evidence="8" type="ORF">DAPPUDRAFT_311909</name>
</gene>
<feature type="compositionally biased region" description="Low complexity" evidence="6">
    <location>
        <begin position="686"/>
        <end position="695"/>
    </location>
</feature>
<proteinExistence type="predicted"/>
<dbReference type="SUPFAM" id="SSF57667">
    <property type="entry name" value="beta-beta-alpha zinc fingers"/>
    <property type="match status" value="1"/>
</dbReference>
<feature type="compositionally biased region" description="Polar residues" evidence="6">
    <location>
        <begin position="1351"/>
        <end position="1360"/>
    </location>
</feature>
<feature type="compositionally biased region" description="Polar residues" evidence="6">
    <location>
        <begin position="781"/>
        <end position="800"/>
    </location>
</feature>
<feature type="region of interest" description="Disordered" evidence="6">
    <location>
        <begin position="895"/>
        <end position="1040"/>
    </location>
</feature>
<feature type="compositionally biased region" description="Pro residues" evidence="6">
    <location>
        <begin position="548"/>
        <end position="559"/>
    </location>
</feature>
<feature type="compositionally biased region" description="Basic and acidic residues" evidence="6">
    <location>
        <begin position="860"/>
        <end position="869"/>
    </location>
</feature>
<feature type="region of interest" description="Disordered" evidence="6">
    <location>
        <begin position="105"/>
        <end position="202"/>
    </location>
</feature>
<feature type="region of interest" description="Disordered" evidence="6">
    <location>
        <begin position="2642"/>
        <end position="2665"/>
    </location>
</feature>
<feature type="compositionally biased region" description="Basic residues" evidence="6">
    <location>
        <begin position="1000"/>
        <end position="1011"/>
    </location>
</feature>
<feature type="region of interest" description="Disordered" evidence="6">
    <location>
        <begin position="1934"/>
        <end position="1962"/>
    </location>
</feature>
<feature type="compositionally biased region" description="Polar residues" evidence="6">
    <location>
        <begin position="385"/>
        <end position="394"/>
    </location>
</feature>
<sequence length="3207" mass="357743">MVMTNKVLQQLASHAAEITVKMSTSMAAECEARLLKLQQYVPFLQRAKEYYISSPEDGKKITQLIAIISNAERCREQLRPETLERCENFCRLQYLKFGKEDELRLRKGNNPHSSRENNRFDNPQQFRKGPDHDETPRSPSPEETERFSANSVPKAIPNQRTDSDLRINPILNRPEMINRDPYRRSSPVVELRPSPSRPLRTEPIEIPTMPQIQTGSRVQGFSNQDQDYRPAYDQSTANGRLSLEERRVTYNRGSPDVQLAGTSFPKRESRFDRYVGDRSSMRPYEDPLLHKQANINSHWDAQPSWESHSRDRIMHPAERDRSFQSRGPPNTSHAGPNVARPGTRWDSSNIQNPHFSSVSRTAQANRTTHDSQRESIPVQHVPTHSFRTGESSNLRMDRHRHEPNRGGKNWSTSRDQPPSIPQQNFDRSQAKTERNYSQNDASSRQGLLPHPASTSFPVPIPPTLTSRPQTTSKVPIHQTNSVSQQQQSTMDSSSSQGPARREDPRLASRPKPSVTSLPNSSKPLPSPVNSSIQSQPPPSPLTPAQSIPNPPVAAPPPPQRFSSSSTPGLSRFPPDLRGTQRPVNKMPQPTEPPKGQSSSKGYNKSDSDVRKDVSKPPPVTDNASGSSTRNQDEFVSPLDSLYSGTSKSGQTGRGYGVQTYKIPKKKTTVEFSKGGGKQLSSEADPSIVISSESSSTNEITQDTTKASDSLQPAAELDKEPSEQLDDTIPLEVIENFLKKNLPSDDAKMVLDRIKTKTTPDKTSPNKDANDLTGSPLKAQKQAENSPTPGFKSNIQALNTKNISPVSNSDSNNSSGVVTDATVTSSGDPLILVLSEDDERPTDEESGSLVQGTIKTVTSSDSKDLGEVTGKKKGRPRNSLPLELARLREDLTDFMKGGMELGSRRCRSKSSQPTLDGASEEGDKRVENVAPATAKRGRKRKVGGDKVPEVSSLSPIPPSEEGNENLDDTGSTYSSSLEPTSVIESPNELTNPLRGQTSTRGRPKKGVARGRKSGTNDPSPEGTGGKLSKKRKKPLVPTHLSLRGRRSMYEDGEQENLADQYFQCQTCSYLGQKIVHHYVNEHPEIENPYVSVPESNWEEILSSATNPPHLEVNSDLLSDLSWIPTRPNYTSPVQCKLCAFHTSKRSELLEHVMIHALPTNCKYRCLLCGFTETNFFDMLDHVGGHTGEFRYRCNYCNFQVAHRAGIKHHMNSMHESQDGLFYNTKSFEEENLQMCISGFACKTCRYVQMNEEGVERHKALHPECDEHVKINLVTFIQEPITVKKEIIEEEEKSMEDSKLENIQDEKEKGVFLCPTLESVRHDDDLDEDQLTVSLKLHSVSFIETLAEKLTNPEASEQIPKNKSQEQRPAVLNPPDAESATQVPSSMALETSSQEPEKSLITEVASKETECIEQATSDPPRLLMEAWKQNALLQTIISKLSDKLGGSEIEASTSIEVEDAEDAEEVSEEEEESEESFDDSEIDSEDESVEDQNMDQEDTVHTLITAAVDVNETATVDDIDASSDSAGFLRIENVISLIDIDEDDSLDPVASVDLFSKVTVAKDEVTFPYNTKHDRPKFAAQLKDGEIYKSMLDRGRVRYLFKCMAYRCMFSSDSAKDFKQHLQWHSKHFFVTNPSRLIRERRMVTEGAEGVFETITLPDFHFCSCCPFVACSTLELVKHIESIHGSSDFQCSACFFRARRSKIVDIHTIISHQGTNAFTLSCKFITPAERQLDVNQLGLSQVPRYRCCVDKCGFACILRNSFIKHLSTCHPGLRHFICRLCTKDISCSNSDYTQYFLHMNTHNMGFFQCAFCLWGSDLPTDMLIHQCLHHPSMEGKVFTRSSQNSSSSMTLLKYWHPGLHHSYSVKQKIDFEQRFRELFDKVHVIESLMSPEEDVIDVHVTETENNKNEVVAGEPMNVPSSLEDEQVTEKSVAVEEDSALPEISKEPEPEFHGFGEEEQEKAKQQTESIVIVSDPEDENSASAPIELRAVVATKTTEETVEQETEEHQEGLAGRKLYMCGNIGCDETAETAATFKDHLLVCDLARDSRLLTCRHCGKNIKQVSNLIEHLRSHGVKRFLCGLCTHRSNQAAQIRKHMKTVHRVNVCDEVPISSGPGPANAENVLHALYPREMIARLKLRTRGSPGKKGASKAFSCRDAQMIPMRAILPSKVKCAHCGYASIVRTNMIRHLSMHQCSEITNGTSSEGEEIIPRIVIPDQDPINPVPHLETPSQGMMFDKMANLAYSSHVKEKPASKERMSKMRNSSLVDDSVALEKALEPIFVPDHQRYVCGFNDCGHLTINENMLKYHVQTLHKNAVFSCPHCTLLDEEEPMSMEAFRGHLKMHGPQLFKCGHCTYYHWHQQDIDYHLKDKHPNRPPWRILVRDPNDAEVKRLQNTNQNAEKSGASWNCSLCKQVAYTAADMQAHVESNHGVKSQFKCSLCPVRCNIRSEFDRHFATKHPGQDVQVLTMFYKVENSEASNETETASFVAANFEPLWKKDDNRLRHIRGILLDEDEIIPTEEDGHSGTKTMNEDPVFGRYGAPCSITGQYCCPKCNQYRVSYSRDLRIHLYKELDYKKFLCSICNEGSWSRALALSHVGKLHPNSGAYIREITSNRALEDWVAKVIKVQTDALKTIKAVLPNANKAKKSVPSSPATSTPSSPVKSPAKTKKTVISVVSAPTVSIQPKPIVITVDLEPLPDTSALLPLPLKKNWNCLSCQFVGDSEKLLEEHVVAKHADENTKSGNKICLECGFKATPKQSLVNHQKKTKHTKTNEVATTADDGESEGSVSTLTEVESTPQVQQAKKGRTKTPNPYRCKHCKFSAVNEHGINLHWQRIHLANDLPLDFECDISPEVTAAKPESAKIYYKCQLCSVQPGLYEEMRLHSKTLHPNCPVKIFRITSKVKGNQQKEPSVTDSKDLGTPPVKITRVEKAPTPIKEAVAATSSTFAVKSQPKHAAKTTAPSTSGSSQTVFVVAPPANQPAYACAWCNSKFQQESQVIRHHATHPSNVPLRYTCTTPTLKSAANAPSASSSTFKPELAVMEIRFGCPICTKYFISLAGAQQHVVEHKQVWKCGHCVMLFGTPTLALQHWKEVHPGLQGQLESIDSPSQIVEKLSKGITIHRVQLNMKSLLKDKTSLQSAHASEITGTVKEIKETRSIETPTPSQVPKATAVARKSTSTNLFLKENMKQDSASPAAREGPPAVLEVTRIT</sequence>
<feature type="compositionally biased region" description="Polar residues" evidence="6">
    <location>
        <begin position="324"/>
        <end position="334"/>
    </location>
</feature>
<dbReference type="FunFam" id="3.30.160.60:FF:002673">
    <property type="entry name" value="Zinc finger protein 407"/>
    <property type="match status" value="1"/>
</dbReference>
<dbReference type="eggNOG" id="KOG1721">
    <property type="taxonomic scope" value="Eukaryota"/>
</dbReference>
<dbReference type="InterPro" id="IPR036236">
    <property type="entry name" value="Znf_C2H2_sf"/>
</dbReference>
<evidence type="ECO:0000256" key="5">
    <source>
        <dbReference type="PROSITE-ProRule" id="PRU00042"/>
    </source>
</evidence>
<feature type="compositionally biased region" description="Polar residues" evidence="6">
    <location>
        <begin position="214"/>
        <end position="225"/>
    </location>
</feature>
<feature type="compositionally biased region" description="Basic and acidic residues" evidence="6">
    <location>
        <begin position="395"/>
        <end position="405"/>
    </location>
</feature>
<evidence type="ECO:0000313" key="9">
    <source>
        <dbReference type="Proteomes" id="UP000000305"/>
    </source>
</evidence>
<feature type="compositionally biased region" description="Acidic residues" evidence="6">
    <location>
        <begin position="834"/>
        <end position="845"/>
    </location>
</feature>
<dbReference type="GO" id="GO:0008270">
    <property type="term" value="F:zinc ion binding"/>
    <property type="evidence" value="ECO:0007669"/>
    <property type="project" value="UniProtKB-KW"/>
</dbReference>
<keyword evidence="9" id="KW-1185">Reference proteome</keyword>
<evidence type="ECO:0000259" key="7">
    <source>
        <dbReference type="PROSITE" id="PS50157"/>
    </source>
</evidence>
<feature type="region of interest" description="Disordered" evidence="6">
    <location>
        <begin position="2757"/>
        <end position="2806"/>
    </location>
</feature>
<dbReference type="GO" id="GO:0005634">
    <property type="term" value="C:nucleus"/>
    <property type="evidence" value="ECO:0000318"/>
    <property type="project" value="GO_Central"/>
</dbReference>
<evidence type="ECO:0000256" key="3">
    <source>
        <dbReference type="ARBA" id="ARBA00022771"/>
    </source>
</evidence>
<dbReference type="InterPro" id="IPR013087">
    <property type="entry name" value="Znf_C2H2_type"/>
</dbReference>
<evidence type="ECO:0000313" key="8">
    <source>
        <dbReference type="EMBL" id="EFX87806.1"/>
    </source>
</evidence>
<evidence type="ECO:0000256" key="1">
    <source>
        <dbReference type="ARBA" id="ARBA00022723"/>
    </source>
</evidence>
<feature type="region of interest" description="Disordered" evidence="6">
    <location>
        <begin position="214"/>
        <end position="242"/>
    </location>
</feature>
<dbReference type="OrthoDB" id="6347039at2759"/>
<accession>E9FYA5</accession>
<feature type="compositionally biased region" description="Polar residues" evidence="6">
    <location>
        <begin position="463"/>
        <end position="480"/>
    </location>
</feature>
<feature type="compositionally biased region" description="Basic and acidic residues" evidence="6">
    <location>
        <begin position="603"/>
        <end position="614"/>
    </location>
</feature>
<feature type="compositionally biased region" description="Polar residues" evidence="6">
    <location>
        <begin position="1377"/>
        <end position="1392"/>
    </location>
</feature>
<feature type="compositionally biased region" description="Polar residues" evidence="6">
    <location>
        <begin position="2783"/>
        <end position="2799"/>
    </location>
</feature>
<feature type="compositionally biased region" description="Low complexity" evidence="6">
    <location>
        <begin position="801"/>
        <end position="814"/>
    </location>
</feature>
<dbReference type="EMBL" id="GL732527">
    <property type="protein sequence ID" value="EFX87806.1"/>
    <property type="molecule type" value="Genomic_DNA"/>
</dbReference>
<keyword evidence="3 5" id="KW-0863">Zinc-finger</keyword>
<feature type="compositionally biased region" description="Low complexity" evidence="6">
    <location>
        <begin position="481"/>
        <end position="496"/>
    </location>
</feature>
<dbReference type="OMA" id="NEYYQCD"/>
<feature type="compositionally biased region" description="Polar residues" evidence="6">
    <location>
        <begin position="435"/>
        <end position="445"/>
    </location>
</feature>
<dbReference type="KEGG" id="dpx:DAPPUDRAFT_311909"/>
<organism evidence="8 9">
    <name type="scientific">Daphnia pulex</name>
    <name type="common">Water flea</name>
    <dbReference type="NCBI Taxonomy" id="6669"/>
    <lineage>
        <taxon>Eukaryota</taxon>
        <taxon>Metazoa</taxon>
        <taxon>Ecdysozoa</taxon>
        <taxon>Arthropoda</taxon>
        <taxon>Crustacea</taxon>
        <taxon>Branchiopoda</taxon>
        <taxon>Diplostraca</taxon>
        <taxon>Cladocera</taxon>
        <taxon>Anomopoda</taxon>
        <taxon>Daphniidae</taxon>
        <taxon>Daphnia</taxon>
    </lineage>
</organism>
<protein>
    <recommendedName>
        <fullName evidence="7">C2H2-type domain-containing protein</fullName>
    </recommendedName>
</protein>
<feature type="domain" description="C2H2-type" evidence="7">
    <location>
        <begin position="1190"/>
        <end position="1218"/>
    </location>
</feature>
<feature type="region of interest" description="Disordered" evidence="6">
    <location>
        <begin position="1447"/>
        <end position="1494"/>
    </location>
</feature>
<keyword evidence="4" id="KW-0862">Zinc</keyword>
<evidence type="ECO:0000256" key="6">
    <source>
        <dbReference type="SAM" id="MobiDB-lite"/>
    </source>
</evidence>
<feature type="compositionally biased region" description="Polar residues" evidence="6">
    <location>
        <begin position="967"/>
        <end position="999"/>
    </location>
</feature>
<feature type="region of interest" description="Disordered" evidence="6">
    <location>
        <begin position="3184"/>
        <end position="3207"/>
    </location>
</feature>
<reference evidence="8 9" key="1">
    <citation type="journal article" date="2011" name="Science">
        <title>The ecoresponsive genome of Daphnia pulex.</title>
        <authorList>
            <person name="Colbourne J.K."/>
            <person name="Pfrender M.E."/>
            <person name="Gilbert D."/>
            <person name="Thomas W.K."/>
            <person name="Tucker A."/>
            <person name="Oakley T.H."/>
            <person name="Tokishita S."/>
            <person name="Aerts A."/>
            <person name="Arnold G.J."/>
            <person name="Basu M.K."/>
            <person name="Bauer D.J."/>
            <person name="Caceres C.E."/>
            <person name="Carmel L."/>
            <person name="Casola C."/>
            <person name="Choi J.H."/>
            <person name="Detter J.C."/>
            <person name="Dong Q."/>
            <person name="Dusheyko S."/>
            <person name="Eads B.D."/>
            <person name="Frohlich T."/>
            <person name="Geiler-Samerotte K.A."/>
            <person name="Gerlach D."/>
            <person name="Hatcher P."/>
            <person name="Jogdeo S."/>
            <person name="Krijgsveld J."/>
            <person name="Kriventseva E.V."/>
            <person name="Kultz D."/>
            <person name="Laforsch C."/>
            <person name="Lindquist E."/>
            <person name="Lopez J."/>
            <person name="Manak J.R."/>
            <person name="Muller J."/>
            <person name="Pangilinan J."/>
            <person name="Patwardhan R.P."/>
            <person name="Pitluck S."/>
            <person name="Pritham E.J."/>
            <person name="Rechtsteiner A."/>
            <person name="Rho M."/>
            <person name="Rogozin I.B."/>
            <person name="Sakarya O."/>
            <person name="Salamov A."/>
            <person name="Schaack S."/>
            <person name="Shapiro H."/>
            <person name="Shiga Y."/>
            <person name="Skalitzky C."/>
            <person name="Smith Z."/>
            <person name="Souvorov A."/>
            <person name="Sung W."/>
            <person name="Tang Z."/>
            <person name="Tsuchiya D."/>
            <person name="Tu H."/>
            <person name="Vos H."/>
            <person name="Wang M."/>
            <person name="Wolf Y.I."/>
            <person name="Yamagata H."/>
            <person name="Yamada T."/>
            <person name="Ye Y."/>
            <person name="Shaw J.R."/>
            <person name="Andrews J."/>
            <person name="Crease T.J."/>
            <person name="Tang H."/>
            <person name="Lucas S.M."/>
            <person name="Robertson H.M."/>
            <person name="Bork P."/>
            <person name="Koonin E.V."/>
            <person name="Zdobnov E.M."/>
            <person name="Grigoriev I.V."/>
            <person name="Lynch M."/>
            <person name="Boore J.L."/>
        </authorList>
    </citation>
    <scope>NUCLEOTIDE SEQUENCE [LARGE SCALE GENOMIC DNA]</scope>
</reference>
<dbReference type="GO" id="GO:0045944">
    <property type="term" value="P:positive regulation of transcription by RNA polymerase II"/>
    <property type="evidence" value="ECO:0000318"/>
    <property type="project" value="GO_Central"/>
</dbReference>
<dbReference type="PANTHER" id="PTHR24379">
    <property type="entry name" value="KRAB AND ZINC FINGER DOMAIN-CONTAINING"/>
    <property type="match status" value="1"/>
</dbReference>
<feature type="region of interest" description="Disordered" evidence="6">
    <location>
        <begin position="318"/>
        <end position="728"/>
    </location>
</feature>
<feature type="region of interest" description="Disordered" evidence="6">
    <location>
        <begin position="1351"/>
        <end position="1399"/>
    </location>
</feature>
<feature type="compositionally biased region" description="Polar residues" evidence="6">
    <location>
        <begin position="847"/>
        <end position="859"/>
    </location>
</feature>
<dbReference type="PANTHER" id="PTHR24379:SF121">
    <property type="entry name" value="C2H2-TYPE DOMAIN-CONTAINING PROTEIN"/>
    <property type="match status" value="1"/>
</dbReference>
<feature type="compositionally biased region" description="Polar residues" evidence="6">
    <location>
        <begin position="696"/>
        <end position="710"/>
    </location>
</feature>
<feature type="domain" description="C2H2-type" evidence="7">
    <location>
        <begin position="2980"/>
        <end position="3007"/>
    </location>
</feature>
<dbReference type="PROSITE" id="PS50157">
    <property type="entry name" value="ZINC_FINGER_C2H2_2"/>
    <property type="match status" value="3"/>
</dbReference>
<evidence type="ECO:0000256" key="2">
    <source>
        <dbReference type="ARBA" id="ARBA00022737"/>
    </source>
</evidence>
<feature type="compositionally biased region" description="Basic and acidic residues" evidence="6">
    <location>
        <begin position="744"/>
        <end position="769"/>
    </location>
</feature>
<evidence type="ECO:0000256" key="4">
    <source>
        <dbReference type="ARBA" id="ARBA00022833"/>
    </source>
</evidence>
<dbReference type="Proteomes" id="UP000000305">
    <property type="component" value="Unassembled WGS sequence"/>
</dbReference>
<dbReference type="Gene3D" id="3.30.160.60">
    <property type="entry name" value="Classic Zinc Finger"/>
    <property type="match status" value="4"/>
</dbReference>
<dbReference type="HOGENOM" id="CLU_225444_0_0_1"/>
<dbReference type="InParanoid" id="E9FYA5"/>
<feature type="compositionally biased region" description="Low complexity" evidence="6">
    <location>
        <begin position="2645"/>
        <end position="2662"/>
    </location>
</feature>
<name>E9FYA5_DAPPU</name>
<feature type="compositionally biased region" description="Acidic residues" evidence="6">
    <location>
        <begin position="1454"/>
        <end position="1494"/>
    </location>
</feature>
<keyword evidence="1" id="KW-0479">Metal-binding</keyword>
<feature type="compositionally biased region" description="Polar residues" evidence="6">
    <location>
        <begin position="345"/>
        <end position="366"/>
    </location>
</feature>
<keyword evidence="2" id="KW-0677">Repeat</keyword>
<dbReference type="SMART" id="SM00355">
    <property type="entry name" value="ZnF_C2H2"/>
    <property type="match status" value="29"/>
</dbReference>
<feature type="region of interest" description="Disordered" evidence="6">
    <location>
        <begin position="744"/>
        <end position="881"/>
    </location>
</feature>
<feature type="compositionally biased region" description="Polar residues" evidence="6">
    <location>
        <begin position="409"/>
        <end position="427"/>
    </location>
</feature>
<feature type="compositionally biased region" description="Basic and acidic residues" evidence="6">
    <location>
        <begin position="1941"/>
        <end position="1962"/>
    </location>
</feature>